<dbReference type="AlphaFoldDB" id="A0A6A6BSM0"/>
<keyword evidence="3 7" id="KW-0812">Transmembrane</keyword>
<sequence length="414" mass="45795">MRLSTLQLPSKRLVASYIFDWIVIAGIAGIGGGFNSLSPYHRPFSLLDLSISFPYTVDETCPVWLLIVVALIAPGAIIFFVCLLFIPGPTANPRTPKSLIWRRKFWEWHTGWMGLALSLATAFLVTEGMKNLFGKPRPDLLSRCNPDLANLDQYVVGGNGQDISSRWTLVSWDICQQPDRDRLDDGFRSFPSGHSSFSWAGLLYLTFFLCSKFSIAIPFLPPRPYSQDPTHTALEREQLQTHPHFHHHQQQQQHSHSSNGHKHKTSSGLSSNNSSSTQPAATTTTNTSSPGLPIVPIRNQAAAPPTWTLALFFVPVGAAIWISASRYHDFRHHGFDIITGALIGAACAWAAFRWYHLPVRQGAGWAWGARSRERAFAVGVGVGSYVGVEGWASARAGVREREREPDLEAAVQGQ</sequence>
<dbReference type="InterPro" id="IPR043216">
    <property type="entry name" value="PAP-like"/>
</dbReference>
<evidence type="ECO:0000256" key="2">
    <source>
        <dbReference type="ARBA" id="ARBA00008816"/>
    </source>
</evidence>
<dbReference type="GO" id="GO:0046839">
    <property type="term" value="P:phospholipid dephosphorylation"/>
    <property type="evidence" value="ECO:0007669"/>
    <property type="project" value="TreeGrafter"/>
</dbReference>
<dbReference type="EMBL" id="ML995477">
    <property type="protein sequence ID" value="KAF2145581.1"/>
    <property type="molecule type" value="Genomic_DNA"/>
</dbReference>
<evidence type="ECO:0000313" key="9">
    <source>
        <dbReference type="EMBL" id="KAF2145581.1"/>
    </source>
</evidence>
<feature type="transmembrane region" description="Helical" evidence="7">
    <location>
        <begin position="197"/>
        <end position="220"/>
    </location>
</feature>
<name>A0A6A6BSM0_9PEZI</name>
<evidence type="ECO:0000256" key="5">
    <source>
        <dbReference type="ARBA" id="ARBA00023136"/>
    </source>
</evidence>
<dbReference type="Pfam" id="PF01569">
    <property type="entry name" value="PAP2"/>
    <property type="match status" value="2"/>
</dbReference>
<evidence type="ECO:0000313" key="10">
    <source>
        <dbReference type="Proteomes" id="UP000799438"/>
    </source>
</evidence>
<proteinExistence type="inferred from homology"/>
<comment type="subcellular location">
    <subcellularLocation>
        <location evidence="1">Membrane</location>
        <topology evidence="1">Multi-pass membrane protein</topology>
    </subcellularLocation>
</comment>
<feature type="region of interest" description="Disordered" evidence="6">
    <location>
        <begin position="242"/>
        <end position="294"/>
    </location>
</feature>
<reference evidence="9" key="1">
    <citation type="journal article" date="2020" name="Stud. Mycol.">
        <title>101 Dothideomycetes genomes: a test case for predicting lifestyles and emergence of pathogens.</title>
        <authorList>
            <person name="Haridas S."/>
            <person name="Albert R."/>
            <person name="Binder M."/>
            <person name="Bloem J."/>
            <person name="Labutti K."/>
            <person name="Salamov A."/>
            <person name="Andreopoulos B."/>
            <person name="Baker S."/>
            <person name="Barry K."/>
            <person name="Bills G."/>
            <person name="Bluhm B."/>
            <person name="Cannon C."/>
            <person name="Castanera R."/>
            <person name="Culley D."/>
            <person name="Daum C."/>
            <person name="Ezra D."/>
            <person name="Gonzalez J."/>
            <person name="Henrissat B."/>
            <person name="Kuo A."/>
            <person name="Liang C."/>
            <person name="Lipzen A."/>
            <person name="Lutzoni F."/>
            <person name="Magnuson J."/>
            <person name="Mondo S."/>
            <person name="Nolan M."/>
            <person name="Ohm R."/>
            <person name="Pangilinan J."/>
            <person name="Park H.-J."/>
            <person name="Ramirez L."/>
            <person name="Alfaro M."/>
            <person name="Sun H."/>
            <person name="Tritt A."/>
            <person name="Yoshinaga Y."/>
            <person name="Zwiers L.-H."/>
            <person name="Turgeon B."/>
            <person name="Goodwin S."/>
            <person name="Spatafora J."/>
            <person name="Crous P."/>
            <person name="Grigoriev I."/>
        </authorList>
    </citation>
    <scope>NUCLEOTIDE SEQUENCE</scope>
    <source>
        <strain evidence="9">CBS 121167</strain>
    </source>
</reference>
<dbReference type="RefSeq" id="XP_033401293.1">
    <property type="nucleotide sequence ID" value="XM_033545574.1"/>
</dbReference>
<evidence type="ECO:0000256" key="7">
    <source>
        <dbReference type="SAM" id="Phobius"/>
    </source>
</evidence>
<dbReference type="PANTHER" id="PTHR10165:SF154">
    <property type="entry name" value="PAP2 DOMAIN PROTEIN (AFU_ORTHOLOGUE AFUA_1G09730)"/>
    <property type="match status" value="1"/>
</dbReference>
<evidence type="ECO:0000259" key="8">
    <source>
        <dbReference type="Pfam" id="PF01569"/>
    </source>
</evidence>
<dbReference type="CDD" id="cd03390">
    <property type="entry name" value="PAP2_containing_1_like"/>
    <property type="match status" value="1"/>
</dbReference>
<dbReference type="GeneID" id="54303082"/>
<evidence type="ECO:0000256" key="6">
    <source>
        <dbReference type="SAM" id="MobiDB-lite"/>
    </source>
</evidence>
<feature type="transmembrane region" description="Helical" evidence="7">
    <location>
        <begin position="12"/>
        <end position="34"/>
    </location>
</feature>
<evidence type="ECO:0000256" key="3">
    <source>
        <dbReference type="ARBA" id="ARBA00022692"/>
    </source>
</evidence>
<feature type="transmembrane region" description="Helical" evidence="7">
    <location>
        <begin position="63"/>
        <end position="86"/>
    </location>
</feature>
<dbReference type="PANTHER" id="PTHR10165">
    <property type="entry name" value="LIPID PHOSPHATE PHOSPHATASE"/>
    <property type="match status" value="1"/>
</dbReference>
<dbReference type="OrthoDB" id="8907274at2759"/>
<dbReference type="FunFam" id="1.20.144.10:FF:000042">
    <property type="entry name" value="PAP2 domain protein"/>
    <property type="match status" value="1"/>
</dbReference>
<dbReference type="SUPFAM" id="SSF48317">
    <property type="entry name" value="Acid phosphatase/Vanadium-dependent haloperoxidase"/>
    <property type="match status" value="2"/>
</dbReference>
<dbReference type="InterPro" id="IPR036938">
    <property type="entry name" value="PAP2/HPO_sf"/>
</dbReference>
<keyword evidence="10" id="KW-1185">Reference proteome</keyword>
<accession>A0A6A6BSM0</accession>
<dbReference type="GO" id="GO:0008195">
    <property type="term" value="F:phosphatidate phosphatase activity"/>
    <property type="evidence" value="ECO:0007669"/>
    <property type="project" value="TreeGrafter"/>
</dbReference>
<dbReference type="InterPro" id="IPR000326">
    <property type="entry name" value="PAP2/HPO"/>
</dbReference>
<protein>
    <recommendedName>
        <fullName evidence="8">Phosphatidic acid phosphatase type 2/haloperoxidase domain-containing protein</fullName>
    </recommendedName>
</protein>
<feature type="transmembrane region" description="Helical" evidence="7">
    <location>
        <begin position="330"/>
        <end position="352"/>
    </location>
</feature>
<gene>
    <name evidence="9" type="ORF">K452DRAFT_349089</name>
</gene>
<feature type="domain" description="Phosphatidic acid phosphatase type 2/haloperoxidase" evidence="8">
    <location>
        <begin position="241"/>
        <end position="356"/>
    </location>
</feature>
<dbReference type="Proteomes" id="UP000799438">
    <property type="component" value="Unassembled WGS sequence"/>
</dbReference>
<keyword evidence="4 7" id="KW-1133">Transmembrane helix</keyword>
<feature type="transmembrane region" description="Helical" evidence="7">
    <location>
        <begin position="306"/>
        <end position="324"/>
    </location>
</feature>
<dbReference type="GO" id="GO:0016020">
    <property type="term" value="C:membrane"/>
    <property type="evidence" value="ECO:0007669"/>
    <property type="project" value="UniProtKB-SubCell"/>
</dbReference>
<evidence type="ECO:0000256" key="4">
    <source>
        <dbReference type="ARBA" id="ARBA00022989"/>
    </source>
</evidence>
<feature type="compositionally biased region" description="Low complexity" evidence="6">
    <location>
        <begin position="266"/>
        <end position="292"/>
    </location>
</feature>
<evidence type="ECO:0000256" key="1">
    <source>
        <dbReference type="ARBA" id="ARBA00004141"/>
    </source>
</evidence>
<dbReference type="Gene3D" id="1.20.144.10">
    <property type="entry name" value="Phosphatidic acid phosphatase type 2/haloperoxidase"/>
    <property type="match status" value="1"/>
</dbReference>
<dbReference type="GO" id="GO:0006644">
    <property type="term" value="P:phospholipid metabolic process"/>
    <property type="evidence" value="ECO:0007669"/>
    <property type="project" value="InterPro"/>
</dbReference>
<feature type="transmembrane region" description="Helical" evidence="7">
    <location>
        <begin position="106"/>
        <end position="125"/>
    </location>
</feature>
<comment type="similarity">
    <text evidence="2">Belongs to the PA-phosphatase related phosphoesterase family.</text>
</comment>
<keyword evidence="5 7" id="KW-0472">Membrane</keyword>
<organism evidence="9 10">
    <name type="scientific">Aplosporella prunicola CBS 121167</name>
    <dbReference type="NCBI Taxonomy" id="1176127"/>
    <lineage>
        <taxon>Eukaryota</taxon>
        <taxon>Fungi</taxon>
        <taxon>Dikarya</taxon>
        <taxon>Ascomycota</taxon>
        <taxon>Pezizomycotina</taxon>
        <taxon>Dothideomycetes</taxon>
        <taxon>Dothideomycetes incertae sedis</taxon>
        <taxon>Botryosphaeriales</taxon>
        <taxon>Aplosporellaceae</taxon>
        <taxon>Aplosporella</taxon>
    </lineage>
</organism>
<feature type="domain" description="Phosphatidic acid phosphatase type 2/haloperoxidase" evidence="8">
    <location>
        <begin position="112"/>
        <end position="215"/>
    </location>
</feature>